<dbReference type="EMBL" id="BJLA01000017">
    <property type="protein sequence ID" value="GEA32993.1"/>
    <property type="molecule type" value="Genomic_DNA"/>
</dbReference>
<proteinExistence type="predicted"/>
<evidence type="ECO:0000313" key="2">
    <source>
        <dbReference type="Proteomes" id="UP000325212"/>
    </source>
</evidence>
<organism evidence="1 2">
    <name type="scientific">Clostridium diolis</name>
    <dbReference type="NCBI Taxonomy" id="223919"/>
    <lineage>
        <taxon>Bacteria</taxon>
        <taxon>Bacillati</taxon>
        <taxon>Bacillota</taxon>
        <taxon>Clostridia</taxon>
        <taxon>Eubacteriales</taxon>
        <taxon>Clostridiaceae</taxon>
        <taxon>Clostridium</taxon>
    </lineage>
</organism>
<protein>
    <submittedName>
        <fullName evidence="1">Uncharacterized protein</fullName>
    </submittedName>
</protein>
<accession>A0AAV3W5U1</accession>
<dbReference type="Proteomes" id="UP000325212">
    <property type="component" value="Unassembled WGS sequence"/>
</dbReference>
<comment type="caution">
    <text evidence="1">The sequence shown here is derived from an EMBL/GenBank/DDBJ whole genome shotgun (WGS) entry which is preliminary data.</text>
</comment>
<reference evidence="1 2" key="1">
    <citation type="submission" date="2019-06" db="EMBL/GenBank/DDBJ databases">
        <title>Draft genome sequence of Clostridium diolis DSM 15410.</title>
        <authorList>
            <person name="Kobayashi H."/>
            <person name="Tanizawa Y."/>
            <person name="Tohno M."/>
        </authorList>
    </citation>
    <scope>NUCLEOTIDE SEQUENCE [LARGE SCALE GENOMIC DNA]</scope>
    <source>
        <strain evidence="1 2">DSM 15410</strain>
    </source>
</reference>
<name>A0AAV3W5U1_9CLOT</name>
<keyword evidence="2" id="KW-1185">Reference proteome</keyword>
<gene>
    <name evidence="1" type="ORF">CDIOL_39160</name>
</gene>
<sequence length="41" mass="4523">MEIMKRTMFGILAITLLFLSAVASNKASVRQVNPLEIVMNA</sequence>
<dbReference type="RefSeq" id="WP_274596473.1">
    <property type="nucleotide sequence ID" value="NZ_BJLA01000017.1"/>
</dbReference>
<evidence type="ECO:0000313" key="1">
    <source>
        <dbReference type="EMBL" id="GEA32993.1"/>
    </source>
</evidence>
<dbReference type="AlphaFoldDB" id="A0AAV3W5U1"/>